<evidence type="ECO:0000256" key="4">
    <source>
        <dbReference type="ARBA" id="ARBA00022840"/>
    </source>
</evidence>
<dbReference type="Pfam" id="PF02142">
    <property type="entry name" value="MGS"/>
    <property type="match status" value="1"/>
</dbReference>
<protein>
    <recommendedName>
        <fullName evidence="1">carbamoyl-phosphate synthase (glutamine-hydrolyzing)</fullName>
        <ecNumber evidence="1">6.3.5.5</ecNumber>
    </recommendedName>
</protein>
<dbReference type="GO" id="GO:0006541">
    <property type="term" value="P:glutamine metabolic process"/>
    <property type="evidence" value="ECO:0007669"/>
    <property type="project" value="TreeGrafter"/>
</dbReference>
<dbReference type="CDD" id="cd01424">
    <property type="entry name" value="MGS_CPS_II"/>
    <property type="match status" value="1"/>
</dbReference>
<feature type="domain" description="MGS-like" evidence="5">
    <location>
        <begin position="1"/>
        <end position="133"/>
    </location>
</feature>
<keyword evidence="3" id="KW-0547">Nucleotide-binding</keyword>
<organism evidence="6">
    <name type="scientific">marine sediment metagenome</name>
    <dbReference type="NCBI Taxonomy" id="412755"/>
    <lineage>
        <taxon>unclassified sequences</taxon>
        <taxon>metagenomes</taxon>
        <taxon>ecological metagenomes</taxon>
    </lineage>
</organism>
<dbReference type="InterPro" id="IPR036914">
    <property type="entry name" value="MGS-like_dom_sf"/>
</dbReference>
<accession>X1RJE2</accession>
<reference evidence="6" key="1">
    <citation type="journal article" date="2014" name="Front. Microbiol.">
        <title>High frequency of phylogenetically diverse reductive dehalogenase-homologous genes in deep subseafloor sedimentary metagenomes.</title>
        <authorList>
            <person name="Kawai M."/>
            <person name="Futagami T."/>
            <person name="Toyoda A."/>
            <person name="Takaki Y."/>
            <person name="Nishi S."/>
            <person name="Hori S."/>
            <person name="Arai W."/>
            <person name="Tsubouchi T."/>
            <person name="Morono Y."/>
            <person name="Uchiyama I."/>
            <person name="Ito T."/>
            <person name="Fujiyama A."/>
            <person name="Inagaki F."/>
            <person name="Takami H."/>
        </authorList>
    </citation>
    <scope>NUCLEOTIDE SEQUENCE</scope>
    <source>
        <strain evidence="6">Expedition CK06-06</strain>
    </source>
</reference>
<name>X1RJE2_9ZZZZ</name>
<dbReference type="EC" id="6.3.5.5" evidence="1"/>
<feature type="non-terminal residue" evidence="6">
    <location>
        <position position="1"/>
    </location>
</feature>
<sequence length="133" mass="14460">ILFSIADRDKPEALPIIRKFASIGYKLYATEGTAAMIEAAGLPVKMISKKLSEGHPNVIDIINDGTVNGVINTVTGDRIPLRDGFQIRRSAAERRISCFTSLDTAKAAVEALANGSQIYSAQPLPDYRRKEPT</sequence>
<evidence type="ECO:0000256" key="1">
    <source>
        <dbReference type="ARBA" id="ARBA00012738"/>
    </source>
</evidence>
<comment type="caution">
    <text evidence="6">The sequence shown here is derived from an EMBL/GenBank/DDBJ whole genome shotgun (WGS) entry which is preliminary data.</text>
</comment>
<dbReference type="SMART" id="SM00851">
    <property type="entry name" value="MGS"/>
    <property type="match status" value="1"/>
</dbReference>
<keyword evidence="2" id="KW-0436">Ligase</keyword>
<evidence type="ECO:0000256" key="3">
    <source>
        <dbReference type="ARBA" id="ARBA00022741"/>
    </source>
</evidence>
<dbReference type="Gene3D" id="3.40.50.1380">
    <property type="entry name" value="Methylglyoxal synthase-like domain"/>
    <property type="match status" value="1"/>
</dbReference>
<dbReference type="PROSITE" id="PS51855">
    <property type="entry name" value="MGS"/>
    <property type="match status" value="1"/>
</dbReference>
<dbReference type="InterPro" id="IPR033937">
    <property type="entry name" value="MGS_CPS_CarB"/>
</dbReference>
<dbReference type="SUPFAM" id="SSF52335">
    <property type="entry name" value="Methylglyoxal synthase-like"/>
    <property type="match status" value="1"/>
</dbReference>
<proteinExistence type="predicted"/>
<dbReference type="InterPro" id="IPR011607">
    <property type="entry name" value="MGS-like_dom"/>
</dbReference>
<dbReference type="GO" id="GO:0005737">
    <property type="term" value="C:cytoplasm"/>
    <property type="evidence" value="ECO:0007669"/>
    <property type="project" value="TreeGrafter"/>
</dbReference>
<dbReference type="PANTHER" id="PTHR11405:SF53">
    <property type="entry name" value="CARBAMOYL-PHOSPHATE SYNTHASE [AMMONIA], MITOCHONDRIAL"/>
    <property type="match status" value="1"/>
</dbReference>
<evidence type="ECO:0000313" key="6">
    <source>
        <dbReference type="EMBL" id="GAI55679.1"/>
    </source>
</evidence>
<evidence type="ECO:0000259" key="5">
    <source>
        <dbReference type="PROSITE" id="PS51855"/>
    </source>
</evidence>
<keyword evidence="4" id="KW-0067">ATP-binding</keyword>
<dbReference type="PANTHER" id="PTHR11405">
    <property type="entry name" value="CARBAMOYLTRANSFERASE FAMILY MEMBER"/>
    <property type="match status" value="1"/>
</dbReference>
<dbReference type="GO" id="GO:0005524">
    <property type="term" value="F:ATP binding"/>
    <property type="evidence" value="ECO:0007669"/>
    <property type="project" value="UniProtKB-KW"/>
</dbReference>
<dbReference type="GO" id="GO:0004088">
    <property type="term" value="F:carbamoyl-phosphate synthase (glutamine-hydrolyzing) activity"/>
    <property type="evidence" value="ECO:0007669"/>
    <property type="project" value="UniProtKB-EC"/>
</dbReference>
<evidence type="ECO:0000256" key="2">
    <source>
        <dbReference type="ARBA" id="ARBA00022598"/>
    </source>
</evidence>
<gene>
    <name evidence="6" type="ORF">S06H3_61818</name>
</gene>
<dbReference type="EMBL" id="BARV01040611">
    <property type="protein sequence ID" value="GAI55679.1"/>
    <property type="molecule type" value="Genomic_DNA"/>
</dbReference>
<dbReference type="AlphaFoldDB" id="X1RJE2"/>